<dbReference type="SUPFAM" id="SSF53822">
    <property type="entry name" value="Periplasmic binding protein-like I"/>
    <property type="match status" value="1"/>
</dbReference>
<evidence type="ECO:0000256" key="4">
    <source>
        <dbReference type="ARBA" id="ARBA00023163"/>
    </source>
</evidence>
<dbReference type="Gene3D" id="1.10.260.40">
    <property type="entry name" value="lambda repressor-like DNA-binding domains"/>
    <property type="match status" value="1"/>
</dbReference>
<dbReference type="Pfam" id="PF00356">
    <property type="entry name" value="LacI"/>
    <property type="match status" value="1"/>
</dbReference>
<keyword evidence="1" id="KW-0678">Repressor</keyword>
<sequence>MTDINDVAKLAGVSRGSVSNYLNGAKMRPATRAKIVSAIDQLHYLPNGTAQALKRRQTNYIVLILPKITTPFFAKLAEQIQLEAKKRQLKLILGISGSQAKNELEYLQMAQVQKVAGIITMSYSDITPWLNVKIPLITLEHRLTEEVPLISADNYAGGKLAAARLIATGCQKLAFVGYQPLENSAFQRYQGFLDQCLQQNIECEKILLPNHINTRFLGKWLKLNFNSTNFKYDGIFAVSDALALQIWLGLQQQQVMVPQNVQLIGFDGVPAYSGTQLKLSSIKQPVEQMAQAAVVALVNLINGQVPSSPQILPVSFHAGLTTK</sequence>
<evidence type="ECO:0000259" key="5">
    <source>
        <dbReference type="PROSITE" id="PS50932"/>
    </source>
</evidence>
<dbReference type="AlphaFoldDB" id="A0A0R2CET5"/>
<dbReference type="InterPro" id="IPR010982">
    <property type="entry name" value="Lambda_DNA-bd_dom_sf"/>
</dbReference>
<organism evidence="6 7">
    <name type="scientific">Liquorilactobacillus vini DSM 20605</name>
    <dbReference type="NCBI Taxonomy" id="1133569"/>
    <lineage>
        <taxon>Bacteria</taxon>
        <taxon>Bacillati</taxon>
        <taxon>Bacillota</taxon>
        <taxon>Bacilli</taxon>
        <taxon>Lactobacillales</taxon>
        <taxon>Lactobacillaceae</taxon>
        <taxon>Liquorilactobacillus</taxon>
    </lineage>
</organism>
<keyword evidence="7" id="KW-1185">Reference proteome</keyword>
<feature type="domain" description="HTH lacI-type" evidence="5">
    <location>
        <begin position="1"/>
        <end position="55"/>
    </location>
</feature>
<reference evidence="6 7" key="1">
    <citation type="journal article" date="2015" name="Genome Announc.">
        <title>Expanding the biotechnology potential of lactobacilli through comparative genomics of 213 strains and associated genera.</title>
        <authorList>
            <person name="Sun Z."/>
            <person name="Harris H.M."/>
            <person name="McCann A."/>
            <person name="Guo C."/>
            <person name="Argimon S."/>
            <person name="Zhang W."/>
            <person name="Yang X."/>
            <person name="Jeffery I.B."/>
            <person name="Cooney J.C."/>
            <person name="Kagawa T.F."/>
            <person name="Liu W."/>
            <person name="Song Y."/>
            <person name="Salvetti E."/>
            <person name="Wrobel A."/>
            <person name="Rasinkangas P."/>
            <person name="Parkhill J."/>
            <person name="Rea M.C."/>
            <person name="O'Sullivan O."/>
            <person name="Ritari J."/>
            <person name="Douillard F.P."/>
            <person name="Paul Ross R."/>
            <person name="Yang R."/>
            <person name="Briner A.E."/>
            <person name="Felis G.E."/>
            <person name="de Vos W.M."/>
            <person name="Barrangou R."/>
            <person name="Klaenhammer T.R."/>
            <person name="Caufield P.W."/>
            <person name="Cui Y."/>
            <person name="Zhang H."/>
            <person name="O'Toole P.W."/>
        </authorList>
    </citation>
    <scope>NUCLEOTIDE SEQUENCE [LARGE SCALE GENOMIC DNA]</scope>
    <source>
        <strain evidence="6 7">DSM 20605</strain>
    </source>
</reference>
<dbReference type="RefSeq" id="WP_010580455.1">
    <property type="nucleotide sequence ID" value="NZ_AHYZ01000080.1"/>
</dbReference>
<accession>A0A0R2CET5</accession>
<dbReference type="OrthoDB" id="9796186at2"/>
<dbReference type="CDD" id="cd01392">
    <property type="entry name" value="HTH_LacI"/>
    <property type="match status" value="1"/>
</dbReference>
<dbReference type="GO" id="GO:0003700">
    <property type="term" value="F:DNA-binding transcription factor activity"/>
    <property type="evidence" value="ECO:0007669"/>
    <property type="project" value="TreeGrafter"/>
</dbReference>
<dbReference type="PANTHER" id="PTHR30146">
    <property type="entry name" value="LACI-RELATED TRANSCRIPTIONAL REPRESSOR"/>
    <property type="match status" value="1"/>
</dbReference>
<dbReference type="GO" id="GO:0000976">
    <property type="term" value="F:transcription cis-regulatory region binding"/>
    <property type="evidence" value="ECO:0007669"/>
    <property type="project" value="TreeGrafter"/>
</dbReference>
<dbReference type="SMART" id="SM00354">
    <property type="entry name" value="HTH_LACI"/>
    <property type="match status" value="1"/>
</dbReference>
<dbReference type="PANTHER" id="PTHR30146:SF95">
    <property type="entry name" value="RIBOSE OPERON REPRESSOR"/>
    <property type="match status" value="1"/>
</dbReference>
<dbReference type="Pfam" id="PF13377">
    <property type="entry name" value="Peripla_BP_3"/>
    <property type="match status" value="1"/>
</dbReference>
<dbReference type="Gene3D" id="3.40.50.2300">
    <property type="match status" value="2"/>
</dbReference>
<proteinExistence type="predicted"/>
<dbReference type="InterPro" id="IPR028082">
    <property type="entry name" value="Peripla_BP_I"/>
</dbReference>
<keyword evidence="2" id="KW-0805">Transcription regulation</keyword>
<dbReference type="PATRIC" id="fig|1133569.4.peg.1239"/>
<dbReference type="CDD" id="cd06291">
    <property type="entry name" value="PBP1_Qymf-like"/>
    <property type="match status" value="1"/>
</dbReference>
<evidence type="ECO:0000256" key="1">
    <source>
        <dbReference type="ARBA" id="ARBA00022491"/>
    </source>
</evidence>
<evidence type="ECO:0000256" key="3">
    <source>
        <dbReference type="ARBA" id="ARBA00023125"/>
    </source>
</evidence>
<name>A0A0R2CET5_9LACO</name>
<protein>
    <recommendedName>
        <fullName evidence="5">HTH lacI-type domain-containing protein</fullName>
    </recommendedName>
</protein>
<evidence type="ECO:0000313" key="7">
    <source>
        <dbReference type="Proteomes" id="UP000051576"/>
    </source>
</evidence>
<keyword evidence="3" id="KW-0238">DNA-binding</keyword>
<dbReference type="InterPro" id="IPR000843">
    <property type="entry name" value="HTH_LacI"/>
</dbReference>
<dbReference type="Proteomes" id="UP000051576">
    <property type="component" value="Unassembled WGS sequence"/>
</dbReference>
<dbReference type="InterPro" id="IPR046335">
    <property type="entry name" value="LacI/GalR-like_sensor"/>
</dbReference>
<dbReference type="SUPFAM" id="SSF47413">
    <property type="entry name" value="lambda repressor-like DNA-binding domains"/>
    <property type="match status" value="1"/>
</dbReference>
<evidence type="ECO:0000313" key="6">
    <source>
        <dbReference type="EMBL" id="KRM89602.1"/>
    </source>
</evidence>
<dbReference type="eggNOG" id="COG1609">
    <property type="taxonomic scope" value="Bacteria"/>
</dbReference>
<comment type="caution">
    <text evidence="6">The sequence shown here is derived from an EMBL/GenBank/DDBJ whole genome shotgun (WGS) entry which is preliminary data.</text>
</comment>
<dbReference type="PROSITE" id="PS50932">
    <property type="entry name" value="HTH_LACI_2"/>
    <property type="match status" value="1"/>
</dbReference>
<keyword evidence="4" id="KW-0804">Transcription</keyword>
<dbReference type="EMBL" id="AYYX01000003">
    <property type="protein sequence ID" value="KRM89602.1"/>
    <property type="molecule type" value="Genomic_DNA"/>
</dbReference>
<gene>
    <name evidence="6" type="ORF">FD21_GL001110</name>
</gene>
<dbReference type="STRING" id="1133569.FD21_GL001110"/>
<evidence type="ECO:0000256" key="2">
    <source>
        <dbReference type="ARBA" id="ARBA00023015"/>
    </source>
</evidence>